<feature type="compositionally biased region" description="Polar residues" evidence="1">
    <location>
        <begin position="153"/>
        <end position="167"/>
    </location>
</feature>
<reference evidence="2 3" key="1">
    <citation type="submission" date="2019-04" db="EMBL/GenBank/DDBJ databases">
        <title>Sphingobacterium olei sp. nov., isolated from oil-contaminated soil.</title>
        <authorList>
            <person name="Liu B."/>
        </authorList>
    </citation>
    <scope>NUCLEOTIDE SEQUENCE [LARGE SCALE GENOMIC DNA]</scope>
    <source>
        <strain evidence="2 3">Y3L14</strain>
    </source>
</reference>
<comment type="caution">
    <text evidence="2">The sequence shown here is derived from an EMBL/GenBank/DDBJ whole genome shotgun (WGS) entry which is preliminary data.</text>
</comment>
<evidence type="ECO:0000256" key="1">
    <source>
        <dbReference type="SAM" id="MobiDB-lite"/>
    </source>
</evidence>
<proteinExistence type="predicted"/>
<feature type="region of interest" description="Disordered" evidence="1">
    <location>
        <begin position="134"/>
        <end position="167"/>
    </location>
</feature>
<name>A0A4U0H7A5_9SPHI</name>
<dbReference type="AlphaFoldDB" id="A0A4U0H7A5"/>
<evidence type="ECO:0000313" key="2">
    <source>
        <dbReference type="EMBL" id="TJY67705.1"/>
    </source>
</evidence>
<dbReference type="RefSeq" id="WP_136818572.1">
    <property type="nucleotide sequence ID" value="NZ_BMJX01000001.1"/>
</dbReference>
<dbReference type="Proteomes" id="UP000309872">
    <property type="component" value="Unassembled WGS sequence"/>
</dbReference>
<organism evidence="2 3">
    <name type="scientific">Sphingobacterium alkalisoli</name>
    <dbReference type="NCBI Taxonomy" id="1874115"/>
    <lineage>
        <taxon>Bacteria</taxon>
        <taxon>Pseudomonadati</taxon>
        <taxon>Bacteroidota</taxon>
        <taxon>Sphingobacteriia</taxon>
        <taxon>Sphingobacteriales</taxon>
        <taxon>Sphingobacteriaceae</taxon>
        <taxon>Sphingobacterium</taxon>
    </lineage>
</organism>
<accession>A0A4U0H7A5</accession>
<protein>
    <submittedName>
        <fullName evidence="2">Uncharacterized protein</fullName>
    </submittedName>
</protein>
<dbReference type="OrthoDB" id="9988111at2"/>
<keyword evidence="3" id="KW-1185">Reference proteome</keyword>
<dbReference type="EMBL" id="SUKA01000001">
    <property type="protein sequence ID" value="TJY67705.1"/>
    <property type="molecule type" value="Genomic_DNA"/>
</dbReference>
<gene>
    <name evidence="2" type="ORF">FAZ19_00110</name>
</gene>
<sequence>MRKKLKLAFEELEKELTIITQAELMQLMGGNGSGLSADASVEEVASYLHDIGVPLTQDSSGNYYFSSSGNSIMIEEVVVMGYSTGMNSSGDGQSGYSSGINGEMTSTDMVVAYLQSYGFAFSFNNGSYTYYSPNDNNNSNPNDRWQRDPNGNIVATPTGRTTTFPEGENSTVNGLIFEYKEMELLAKNGQKYIVYETTSVWDTNTGQFLPLDAQYQSNCFGLAVADGNYYFWDDTSTTTNEFSFESYKNAFFEETTSYDPNASLAVIYSGDYAIHAGTYGMTQGFTAKGMVSGVNTYSSEAAFQKGHTEESTTILYPGSVKYYRLK</sequence>
<feature type="compositionally biased region" description="Low complexity" evidence="1">
    <location>
        <begin position="134"/>
        <end position="143"/>
    </location>
</feature>
<evidence type="ECO:0000313" key="3">
    <source>
        <dbReference type="Proteomes" id="UP000309872"/>
    </source>
</evidence>